<gene>
    <name evidence="13" type="primary">Sall2</name>
    <name evidence="13" type="ORF">VIRALT_R15937</name>
</gene>
<dbReference type="Proteomes" id="UP000589495">
    <property type="component" value="Unassembled WGS sequence"/>
</dbReference>
<evidence type="ECO:0000313" key="14">
    <source>
        <dbReference type="Proteomes" id="UP000589495"/>
    </source>
</evidence>
<dbReference type="GO" id="GO:0000981">
    <property type="term" value="F:DNA-binding transcription factor activity, RNA polymerase II-specific"/>
    <property type="evidence" value="ECO:0007669"/>
    <property type="project" value="TreeGrafter"/>
</dbReference>
<evidence type="ECO:0000256" key="6">
    <source>
        <dbReference type="ARBA" id="ARBA00023015"/>
    </source>
</evidence>
<keyword evidence="7" id="KW-0804">Transcription</keyword>
<name>A0A7K5LR32_VIRAL</name>
<keyword evidence="5" id="KW-0862">Zinc</keyword>
<dbReference type="GO" id="GO:0008270">
    <property type="term" value="F:zinc ion binding"/>
    <property type="evidence" value="ECO:0007669"/>
    <property type="project" value="UniProtKB-KW"/>
</dbReference>
<evidence type="ECO:0000256" key="10">
    <source>
        <dbReference type="PROSITE-ProRule" id="PRU00042"/>
    </source>
</evidence>
<dbReference type="GO" id="GO:0005634">
    <property type="term" value="C:nucleus"/>
    <property type="evidence" value="ECO:0007669"/>
    <property type="project" value="UniProtKB-SubCell"/>
</dbReference>
<evidence type="ECO:0000256" key="2">
    <source>
        <dbReference type="ARBA" id="ARBA00022723"/>
    </source>
</evidence>
<evidence type="ECO:0000256" key="8">
    <source>
        <dbReference type="ARBA" id="ARBA00023242"/>
    </source>
</evidence>
<feature type="domain" description="C2H2-type" evidence="12">
    <location>
        <begin position="65"/>
        <end position="89"/>
    </location>
</feature>
<dbReference type="AlphaFoldDB" id="A0A7K5LR32"/>
<feature type="non-terminal residue" evidence="13">
    <location>
        <position position="1"/>
    </location>
</feature>
<dbReference type="SUPFAM" id="SSF57667">
    <property type="entry name" value="beta-beta-alpha zinc fingers"/>
    <property type="match status" value="1"/>
</dbReference>
<evidence type="ECO:0000259" key="12">
    <source>
        <dbReference type="PROSITE" id="PS50157"/>
    </source>
</evidence>
<comment type="subcellular location">
    <subcellularLocation>
        <location evidence="1">Nucleus</location>
    </subcellularLocation>
</comment>
<dbReference type="PANTHER" id="PTHR23233:SF15">
    <property type="entry name" value="SAL-LIKE PROTEIN 2"/>
    <property type="match status" value="1"/>
</dbReference>
<feature type="non-terminal residue" evidence="13">
    <location>
        <position position="89"/>
    </location>
</feature>
<comment type="caution">
    <text evidence="13">The sequence shown here is derived from an EMBL/GenBank/DDBJ whole genome shotgun (WGS) entry which is preliminary data.</text>
</comment>
<evidence type="ECO:0000256" key="11">
    <source>
        <dbReference type="SAM" id="MobiDB-lite"/>
    </source>
</evidence>
<proteinExistence type="inferred from homology"/>
<feature type="region of interest" description="Disordered" evidence="11">
    <location>
        <begin position="1"/>
        <end position="41"/>
    </location>
</feature>
<dbReference type="PANTHER" id="PTHR23233">
    <property type="entry name" value="SAL-LIKE PROTEIN"/>
    <property type="match status" value="1"/>
</dbReference>
<feature type="compositionally biased region" description="Low complexity" evidence="11">
    <location>
        <begin position="1"/>
        <end position="11"/>
    </location>
</feature>
<evidence type="ECO:0000256" key="1">
    <source>
        <dbReference type="ARBA" id="ARBA00004123"/>
    </source>
</evidence>
<keyword evidence="4 10" id="KW-0863">Zinc-finger</keyword>
<protein>
    <submittedName>
        <fullName evidence="13">SALL2 protein</fullName>
    </submittedName>
</protein>
<keyword evidence="14" id="KW-1185">Reference proteome</keyword>
<reference evidence="13 14" key="1">
    <citation type="submission" date="2019-09" db="EMBL/GenBank/DDBJ databases">
        <title>Bird 10,000 Genomes (B10K) Project - Family phase.</title>
        <authorList>
            <person name="Zhang G."/>
        </authorList>
    </citation>
    <scope>NUCLEOTIDE SEQUENCE [LARGE SCALE GENOMIC DNA]</scope>
    <source>
        <strain evidence="13">B10K-DU-001-22</strain>
        <tissue evidence="13">Muscle</tissue>
    </source>
</reference>
<sequence length="89" mass="9494">SPLSSTSSSRPPSGPTLVPPSGSRSPPAVPRPPGGRHGCGFCGKPFGSASARQIHLRSHTGERPFRCDLCGGRFTTRGNLKVHLRRHRQ</sequence>
<evidence type="ECO:0000256" key="3">
    <source>
        <dbReference type="ARBA" id="ARBA00022737"/>
    </source>
</evidence>
<keyword evidence="8" id="KW-0539">Nucleus</keyword>
<dbReference type="Pfam" id="PF00096">
    <property type="entry name" value="zf-C2H2"/>
    <property type="match status" value="2"/>
</dbReference>
<accession>A0A7K5LR32</accession>
<dbReference type="InterPro" id="IPR036236">
    <property type="entry name" value="Znf_C2H2_sf"/>
</dbReference>
<dbReference type="Gene3D" id="3.30.160.60">
    <property type="entry name" value="Classic Zinc Finger"/>
    <property type="match status" value="2"/>
</dbReference>
<feature type="domain" description="C2H2-type" evidence="12">
    <location>
        <begin position="37"/>
        <end position="64"/>
    </location>
</feature>
<comment type="similarity">
    <text evidence="9">Belongs to the sal C2H2-type zinc-finger protein family.</text>
</comment>
<dbReference type="InterPro" id="IPR051565">
    <property type="entry name" value="Sal_C2H2-zinc-finger"/>
</dbReference>
<evidence type="ECO:0000313" key="13">
    <source>
        <dbReference type="EMBL" id="NWT20557.1"/>
    </source>
</evidence>
<dbReference type="SMART" id="SM00355">
    <property type="entry name" value="ZnF_C2H2"/>
    <property type="match status" value="2"/>
</dbReference>
<dbReference type="PROSITE" id="PS00028">
    <property type="entry name" value="ZINC_FINGER_C2H2_1"/>
    <property type="match status" value="2"/>
</dbReference>
<organism evidence="13 14">
    <name type="scientific">Vireo altiloquus</name>
    <name type="common">Black-whiskered vireo</name>
    <name type="synonym">Muscicapa altiloqua</name>
    <dbReference type="NCBI Taxonomy" id="34956"/>
    <lineage>
        <taxon>Eukaryota</taxon>
        <taxon>Metazoa</taxon>
        <taxon>Chordata</taxon>
        <taxon>Craniata</taxon>
        <taxon>Vertebrata</taxon>
        <taxon>Euteleostomi</taxon>
        <taxon>Archelosauria</taxon>
        <taxon>Archosauria</taxon>
        <taxon>Dinosauria</taxon>
        <taxon>Saurischia</taxon>
        <taxon>Theropoda</taxon>
        <taxon>Coelurosauria</taxon>
        <taxon>Aves</taxon>
        <taxon>Neognathae</taxon>
        <taxon>Neoaves</taxon>
        <taxon>Telluraves</taxon>
        <taxon>Australaves</taxon>
        <taxon>Passeriformes</taxon>
        <taxon>Corvoidea</taxon>
        <taxon>Vireonidae</taxon>
        <taxon>Vireoninae</taxon>
        <taxon>Vireo</taxon>
    </lineage>
</organism>
<keyword evidence="3" id="KW-0677">Repeat</keyword>
<dbReference type="FunFam" id="3.30.160.60:FF:000025">
    <property type="entry name" value="Spalt-like transcription factor 1"/>
    <property type="match status" value="1"/>
</dbReference>
<keyword evidence="2" id="KW-0479">Metal-binding</keyword>
<evidence type="ECO:0000256" key="9">
    <source>
        <dbReference type="ARBA" id="ARBA00038474"/>
    </source>
</evidence>
<dbReference type="PROSITE" id="PS50157">
    <property type="entry name" value="ZINC_FINGER_C2H2_2"/>
    <property type="match status" value="2"/>
</dbReference>
<evidence type="ECO:0000256" key="4">
    <source>
        <dbReference type="ARBA" id="ARBA00022771"/>
    </source>
</evidence>
<evidence type="ECO:0000256" key="5">
    <source>
        <dbReference type="ARBA" id="ARBA00022833"/>
    </source>
</evidence>
<evidence type="ECO:0000256" key="7">
    <source>
        <dbReference type="ARBA" id="ARBA00023163"/>
    </source>
</evidence>
<dbReference type="InterPro" id="IPR013087">
    <property type="entry name" value="Znf_C2H2_type"/>
</dbReference>
<dbReference type="GO" id="GO:0000978">
    <property type="term" value="F:RNA polymerase II cis-regulatory region sequence-specific DNA binding"/>
    <property type="evidence" value="ECO:0007669"/>
    <property type="project" value="TreeGrafter"/>
</dbReference>
<keyword evidence="6" id="KW-0805">Transcription regulation</keyword>
<dbReference type="EMBL" id="VZRF01014620">
    <property type="protein sequence ID" value="NWT20557.1"/>
    <property type="molecule type" value="Genomic_DNA"/>
</dbReference>